<dbReference type="GeneID" id="63742066"/>
<sequence>MEDSNNRLDSELKSFREQWLSEVRTRKGDQNTQPKPCTSSSASTAPSASPPSRNPAARQPSPARTRKAPSAAGEEDECLRGPSFDDGPEPSRNAATDAASRTAPERELVSALDHYEEAMEKEALGKMGDSLKLYRKAYRMDQGVDRRYREKHFPQHSKQQQQQQQPLAAPAAASSTPTQTTASADGAPAAEDSSVALPIKDLVSSFAGLQIAAAPPEIDGAPPRACPLSSLPSELLIHVMQDVAALDVGDFARLSLVCKPLAYLVATEERIWQQVCLGARFGFAGMHHRWSRTVEWEPLEGRRDDADADADADAETTATVTGCLALVPDTYATWKAMFRARPRVRFNGCYISTVNYVRTGQASASQATWGGAPIHIVTYYRYLRFFRDGTAISLLTTSEPTHVVQHLTRDLLHLHRRDTAGSAVPAHPPSAAMQRAHKGRWRLSSPGTGIDADADDASPPSPSPSPSSRAASRRRRREGDLTVETEGVDPKYMFRMDLSLRTAGKAARNNKIVWRSFFSYNNLTDDWAEFTLKHDKPFFFGRVRSYGTGE</sequence>
<feature type="compositionally biased region" description="Low complexity" evidence="2">
    <location>
        <begin position="54"/>
        <end position="63"/>
    </location>
</feature>
<dbReference type="STRING" id="1081103.A0A0B2WF71"/>
<evidence type="ECO:0000256" key="1">
    <source>
        <dbReference type="ARBA" id="ARBA00022786"/>
    </source>
</evidence>
<accession>A0A0B2WF71</accession>
<dbReference type="InterPro" id="IPR001810">
    <property type="entry name" value="F-box_dom"/>
</dbReference>
<feature type="region of interest" description="Disordered" evidence="2">
    <location>
        <begin position="19"/>
        <end position="107"/>
    </location>
</feature>
<keyword evidence="5" id="KW-1185">Reference proteome</keyword>
<evidence type="ECO:0000313" key="5">
    <source>
        <dbReference type="Proteomes" id="UP000030816"/>
    </source>
</evidence>
<dbReference type="OrthoDB" id="2117972at2759"/>
<reference evidence="4 5" key="1">
    <citation type="journal article" date="2014" name="Proc. Natl. Acad. Sci. U.S.A.">
        <title>Trajectory and genomic determinants of fungal-pathogen speciation and host adaptation.</title>
        <authorList>
            <person name="Hu X."/>
            <person name="Xiao G."/>
            <person name="Zheng P."/>
            <person name="Shang Y."/>
            <person name="Su Y."/>
            <person name="Zhang X."/>
            <person name="Liu X."/>
            <person name="Zhan S."/>
            <person name="St Leger R.J."/>
            <person name="Wang C."/>
        </authorList>
    </citation>
    <scope>NUCLEOTIDE SEQUENCE [LARGE SCALE GENOMIC DNA]</scope>
    <source>
        <strain evidence="4 5">ARSEF 1941</strain>
    </source>
</reference>
<feature type="region of interest" description="Disordered" evidence="2">
    <location>
        <begin position="419"/>
        <end position="484"/>
    </location>
</feature>
<dbReference type="Pfam" id="PF12937">
    <property type="entry name" value="F-box-like"/>
    <property type="match status" value="1"/>
</dbReference>
<dbReference type="RefSeq" id="XP_040675622.1">
    <property type="nucleotide sequence ID" value="XM_040826409.1"/>
</dbReference>
<dbReference type="EMBL" id="AZHE01000033">
    <property type="protein sequence ID" value="KHN94556.1"/>
    <property type="molecule type" value="Genomic_DNA"/>
</dbReference>
<organism evidence="4 5">
    <name type="scientific">Metarhizium album (strain ARSEF 1941)</name>
    <dbReference type="NCBI Taxonomy" id="1081103"/>
    <lineage>
        <taxon>Eukaryota</taxon>
        <taxon>Fungi</taxon>
        <taxon>Dikarya</taxon>
        <taxon>Ascomycota</taxon>
        <taxon>Pezizomycotina</taxon>
        <taxon>Sordariomycetes</taxon>
        <taxon>Hypocreomycetidae</taxon>
        <taxon>Hypocreales</taxon>
        <taxon>Clavicipitaceae</taxon>
        <taxon>Metarhizium</taxon>
    </lineage>
</organism>
<dbReference type="GO" id="GO:0019005">
    <property type="term" value="C:SCF ubiquitin ligase complex"/>
    <property type="evidence" value="ECO:0007669"/>
    <property type="project" value="TreeGrafter"/>
</dbReference>
<dbReference type="SUPFAM" id="SSF81383">
    <property type="entry name" value="F-box domain"/>
    <property type="match status" value="1"/>
</dbReference>
<dbReference type="AlphaFoldDB" id="A0A0B2WF71"/>
<name>A0A0B2WF71_METAS</name>
<feature type="region of interest" description="Disordered" evidence="2">
    <location>
        <begin position="150"/>
        <end position="189"/>
    </location>
</feature>
<dbReference type="Pfam" id="PF19270">
    <property type="entry name" value="FBO_C"/>
    <property type="match status" value="1"/>
</dbReference>
<dbReference type="InterPro" id="IPR036047">
    <property type="entry name" value="F-box-like_dom_sf"/>
</dbReference>
<dbReference type="Proteomes" id="UP000030816">
    <property type="component" value="Unassembled WGS sequence"/>
</dbReference>
<dbReference type="Gene3D" id="1.20.1280.50">
    <property type="match status" value="1"/>
</dbReference>
<dbReference type="PANTHER" id="PTHR12874:SF9">
    <property type="entry name" value="F-BOX ONLY PROTEIN 48"/>
    <property type="match status" value="1"/>
</dbReference>
<dbReference type="HOGENOM" id="CLU_017706_0_0_1"/>
<dbReference type="InterPro" id="IPR045464">
    <property type="entry name" value="Hrt3/FBXO9_C"/>
</dbReference>
<feature type="domain" description="F-box" evidence="3">
    <location>
        <begin position="225"/>
        <end position="275"/>
    </location>
</feature>
<gene>
    <name evidence="4" type="ORF">MAM_07611</name>
</gene>
<feature type="compositionally biased region" description="Low complexity" evidence="2">
    <location>
        <begin position="156"/>
        <end position="184"/>
    </location>
</feature>
<dbReference type="PANTHER" id="PTHR12874">
    <property type="entry name" value="F-BOX ONLY PROTEIN 48-RELATED"/>
    <property type="match status" value="1"/>
</dbReference>
<evidence type="ECO:0000313" key="4">
    <source>
        <dbReference type="EMBL" id="KHN94556.1"/>
    </source>
</evidence>
<dbReference type="PROSITE" id="PS50181">
    <property type="entry name" value="FBOX"/>
    <property type="match status" value="1"/>
</dbReference>
<keyword evidence="1" id="KW-0833">Ubl conjugation pathway</keyword>
<evidence type="ECO:0000259" key="3">
    <source>
        <dbReference type="PROSITE" id="PS50181"/>
    </source>
</evidence>
<comment type="caution">
    <text evidence="4">The sequence shown here is derived from an EMBL/GenBank/DDBJ whole genome shotgun (WGS) entry which is preliminary data.</text>
</comment>
<proteinExistence type="predicted"/>
<dbReference type="GO" id="GO:0031146">
    <property type="term" value="P:SCF-dependent proteasomal ubiquitin-dependent protein catabolic process"/>
    <property type="evidence" value="ECO:0007669"/>
    <property type="project" value="TreeGrafter"/>
</dbReference>
<protein>
    <submittedName>
        <fullName evidence="4">F-box domain containing protein</fullName>
    </submittedName>
</protein>
<evidence type="ECO:0000256" key="2">
    <source>
        <dbReference type="SAM" id="MobiDB-lite"/>
    </source>
</evidence>
<dbReference type="GO" id="GO:0005737">
    <property type="term" value="C:cytoplasm"/>
    <property type="evidence" value="ECO:0007669"/>
    <property type="project" value="TreeGrafter"/>
</dbReference>